<sequence length="100" mass="11546">MRTLKDSRNNTHASQISQQLPEVEIVSVSASGATQLRRAAELQLRRVAAYIHILFLAQKFRNSFHLFPVPSSIQLERKKGKKNRRKDHLVSFKTHIVDKK</sequence>
<reference evidence="1 2" key="1">
    <citation type="submission" date="2021-06" db="EMBL/GenBank/DDBJ databases">
        <title>Caerostris extrusa draft genome.</title>
        <authorList>
            <person name="Kono N."/>
            <person name="Arakawa K."/>
        </authorList>
    </citation>
    <scope>NUCLEOTIDE SEQUENCE [LARGE SCALE GENOMIC DNA]</scope>
</reference>
<dbReference type="AlphaFoldDB" id="A0AAV4MKL7"/>
<dbReference type="EMBL" id="BPLR01002375">
    <property type="protein sequence ID" value="GIX73104.1"/>
    <property type="molecule type" value="Genomic_DNA"/>
</dbReference>
<organism evidence="1 2">
    <name type="scientific">Caerostris extrusa</name>
    <name type="common">Bark spider</name>
    <name type="synonym">Caerostris bankana</name>
    <dbReference type="NCBI Taxonomy" id="172846"/>
    <lineage>
        <taxon>Eukaryota</taxon>
        <taxon>Metazoa</taxon>
        <taxon>Ecdysozoa</taxon>
        <taxon>Arthropoda</taxon>
        <taxon>Chelicerata</taxon>
        <taxon>Arachnida</taxon>
        <taxon>Araneae</taxon>
        <taxon>Araneomorphae</taxon>
        <taxon>Entelegynae</taxon>
        <taxon>Araneoidea</taxon>
        <taxon>Araneidae</taxon>
        <taxon>Caerostris</taxon>
    </lineage>
</organism>
<accession>A0AAV4MKL7</accession>
<evidence type="ECO:0000313" key="1">
    <source>
        <dbReference type="EMBL" id="GIX73104.1"/>
    </source>
</evidence>
<dbReference type="Proteomes" id="UP001054945">
    <property type="component" value="Unassembled WGS sequence"/>
</dbReference>
<proteinExistence type="predicted"/>
<gene>
    <name evidence="1" type="ORF">CEXT_67641</name>
</gene>
<name>A0AAV4MKL7_CAEEX</name>
<keyword evidence="2" id="KW-1185">Reference proteome</keyword>
<comment type="caution">
    <text evidence="1">The sequence shown here is derived from an EMBL/GenBank/DDBJ whole genome shotgun (WGS) entry which is preliminary data.</text>
</comment>
<protein>
    <submittedName>
        <fullName evidence="1">Uncharacterized protein</fullName>
    </submittedName>
</protein>
<evidence type="ECO:0000313" key="2">
    <source>
        <dbReference type="Proteomes" id="UP001054945"/>
    </source>
</evidence>